<dbReference type="Gene3D" id="2.160.20.120">
    <property type="match status" value="1"/>
</dbReference>
<comment type="caution">
    <text evidence="3">The sequence shown here is derived from an EMBL/GenBank/DDBJ whole genome shotgun (WGS) entry which is preliminary data.</text>
</comment>
<feature type="domain" description="Putative auto-transporter adhesin head GIN" evidence="2">
    <location>
        <begin position="42"/>
        <end position="177"/>
    </location>
</feature>
<keyword evidence="1" id="KW-0732">Signal</keyword>
<organism evidence="3 4">
    <name type="scientific">Pedobacter punctiformis</name>
    <dbReference type="NCBI Taxonomy" id="3004097"/>
    <lineage>
        <taxon>Bacteria</taxon>
        <taxon>Pseudomonadati</taxon>
        <taxon>Bacteroidota</taxon>
        <taxon>Sphingobacteriia</taxon>
        <taxon>Sphingobacteriales</taxon>
        <taxon>Sphingobacteriaceae</taxon>
        <taxon>Pedobacter</taxon>
    </lineage>
</organism>
<dbReference type="Pfam" id="PF10988">
    <property type="entry name" value="DUF2807"/>
    <property type="match status" value="1"/>
</dbReference>
<dbReference type="RefSeq" id="WP_269427453.1">
    <property type="nucleotide sequence ID" value="NZ_JAPWGM010000003.1"/>
</dbReference>
<name>A0ABT4L8Y8_9SPHI</name>
<dbReference type="InterPro" id="IPR021255">
    <property type="entry name" value="DUF2807"/>
</dbReference>
<gene>
    <name evidence="3" type="ORF">O0955_10255</name>
</gene>
<dbReference type="Proteomes" id="UP001144347">
    <property type="component" value="Unassembled WGS sequence"/>
</dbReference>
<protein>
    <submittedName>
        <fullName evidence="3">DUF2807 domain-containing protein</fullName>
    </submittedName>
</protein>
<accession>A0ABT4L8Y8</accession>
<evidence type="ECO:0000313" key="3">
    <source>
        <dbReference type="EMBL" id="MCZ4244384.1"/>
    </source>
</evidence>
<dbReference type="EMBL" id="JAPWGM010000003">
    <property type="protein sequence ID" value="MCZ4244384.1"/>
    <property type="molecule type" value="Genomic_DNA"/>
</dbReference>
<sequence>MKTRIKILIVKAFAAILFLTAIAPASVYATENKPLKLYKILPFRKISVKGNVEVILIQRQAIGISYTDDNVGYAKVVQLGETLNITGTGKETSKLIIYVNDLFRIDAEENAVVRTDGMLTTRFLQVVLKGNAHADIHTKTQGLYTSIQDQSDLRLKGYTDRHFLFADEMPKLTVDGFVALHTQQD</sequence>
<feature type="signal peptide" evidence="1">
    <location>
        <begin position="1"/>
        <end position="29"/>
    </location>
</feature>
<proteinExistence type="predicted"/>
<evidence type="ECO:0000259" key="2">
    <source>
        <dbReference type="Pfam" id="PF10988"/>
    </source>
</evidence>
<evidence type="ECO:0000256" key="1">
    <source>
        <dbReference type="SAM" id="SignalP"/>
    </source>
</evidence>
<reference evidence="3" key="1">
    <citation type="submission" date="2022-12" db="EMBL/GenBank/DDBJ databases">
        <title>Genome sequence of HCMS5-2.</title>
        <authorList>
            <person name="Woo H."/>
        </authorList>
    </citation>
    <scope>NUCLEOTIDE SEQUENCE</scope>
    <source>
        <strain evidence="3">HCMS5-2</strain>
    </source>
</reference>
<keyword evidence="4" id="KW-1185">Reference proteome</keyword>
<feature type="chain" id="PRO_5046350498" evidence="1">
    <location>
        <begin position="30"/>
        <end position="185"/>
    </location>
</feature>
<evidence type="ECO:0000313" key="4">
    <source>
        <dbReference type="Proteomes" id="UP001144347"/>
    </source>
</evidence>